<dbReference type="PATRIC" id="fig|86416.3.peg.1180"/>
<keyword evidence="2" id="KW-1185">Reference proteome</keyword>
<evidence type="ECO:0000313" key="2">
    <source>
        <dbReference type="Proteomes" id="UP000013523"/>
    </source>
</evidence>
<protein>
    <submittedName>
        <fullName evidence="1">MORN repeat protein</fullName>
    </submittedName>
</protein>
<organism evidence="1 2">
    <name type="scientific">Clostridium pasteurianum BC1</name>
    <dbReference type="NCBI Taxonomy" id="86416"/>
    <lineage>
        <taxon>Bacteria</taxon>
        <taxon>Bacillati</taxon>
        <taxon>Bacillota</taxon>
        <taxon>Clostridia</taxon>
        <taxon>Eubacteriales</taxon>
        <taxon>Clostridiaceae</taxon>
        <taxon>Clostridium</taxon>
    </lineage>
</organism>
<name>R4JZB9_CLOPA</name>
<gene>
    <name evidence="1" type="ORF">Clopa_1179</name>
</gene>
<dbReference type="OrthoDB" id="594021at2"/>
<dbReference type="EMBL" id="CP003261">
    <property type="protein sequence ID" value="AGK96172.1"/>
    <property type="molecule type" value="Genomic_DNA"/>
</dbReference>
<proteinExistence type="predicted"/>
<dbReference type="Proteomes" id="UP000013523">
    <property type="component" value="Chromosome"/>
</dbReference>
<evidence type="ECO:0000313" key="1">
    <source>
        <dbReference type="EMBL" id="AGK96172.1"/>
    </source>
</evidence>
<dbReference type="HOGENOM" id="CLU_065973_0_0_9"/>
<accession>R4JZB9</accession>
<dbReference type="RefSeq" id="WP_015614495.1">
    <property type="nucleotide sequence ID" value="NC_021182.1"/>
</dbReference>
<dbReference type="KEGG" id="cpas:Clopa_1179"/>
<dbReference type="STRING" id="86416.Clopa_1179"/>
<dbReference type="AlphaFoldDB" id="R4JZB9"/>
<sequence length="319" mass="35691">MEKLDTKYGVIKGISSMDYYKNGNPRDCVVTEVNELKTNYGTFIPQYENGSERRKHIKSFSFYDNGNLQSVYLEKQAKINTSIGILPAELITFYQNGNIKRIFPLNGQITAYWSELDEYKLAEDISFDLSVGKFEKKIIAVNFYEDGVVKSITFWPNNPVEITSPIGKVMARIGLAFYNSGKLKSFEPLKPTRVETPIGAITSYDTNALGIHGDLNSINFFEDGNIKSLITSSDTIEITTKAGEKKIYKPGLKVSVINDEVMEVVPMRVSFNDNKVCFNNSEDAYSIDECTFKVECIPLQTKSPCANCSGNSDCNGDCC</sequence>
<dbReference type="eggNOG" id="COG2849">
    <property type="taxonomic scope" value="Bacteria"/>
</dbReference>
<reference evidence="1 2" key="1">
    <citation type="submission" date="2012-01" db="EMBL/GenBank/DDBJ databases">
        <title>Complete sequence of chromosome of Clostridium pasteurianum BC1.</title>
        <authorList>
            <consortium name="US DOE Joint Genome Institute"/>
            <person name="Lucas S."/>
            <person name="Han J."/>
            <person name="Lapidus A."/>
            <person name="Cheng J.-F."/>
            <person name="Goodwin L."/>
            <person name="Pitluck S."/>
            <person name="Peters L."/>
            <person name="Mikhailova N."/>
            <person name="Teshima H."/>
            <person name="Detter J.C."/>
            <person name="Han C."/>
            <person name="Tapia R."/>
            <person name="Land M."/>
            <person name="Hauser L."/>
            <person name="Kyrpides N."/>
            <person name="Ivanova N."/>
            <person name="Pagani I."/>
            <person name="Dunn J."/>
            <person name="Taghavi S."/>
            <person name="Francis A."/>
            <person name="van der Lelie D."/>
            <person name="Woyke T."/>
        </authorList>
    </citation>
    <scope>NUCLEOTIDE SEQUENCE [LARGE SCALE GENOMIC DNA]</scope>
    <source>
        <strain evidence="1 2">BC1</strain>
    </source>
</reference>